<dbReference type="Proteomes" id="UP000283255">
    <property type="component" value="Unassembled WGS sequence"/>
</dbReference>
<keyword evidence="3" id="KW-1185">Reference proteome</keyword>
<reference evidence="2 3" key="2">
    <citation type="submission" date="2019-01" db="EMBL/GenBank/DDBJ databases">
        <title>Motilimonas pumilus sp. nov., isolated from the gut of sea cucumber (Apostichopus japonicus).</title>
        <authorList>
            <person name="Wang F.-Q."/>
            <person name="Ren L.-H."/>
            <person name="Lin Y.-W."/>
            <person name="Sun G.-H."/>
            <person name="Du Z.-J."/>
            <person name="Zhao J.-X."/>
            <person name="Liu X.-J."/>
            <person name="Liu L.-J."/>
        </authorList>
    </citation>
    <scope>NUCLEOTIDE SEQUENCE [LARGE SCALE GENOMIC DNA]</scope>
    <source>
        <strain evidence="2 3">PLHSC7-2</strain>
    </source>
</reference>
<evidence type="ECO:0000256" key="1">
    <source>
        <dbReference type="SAM" id="SignalP"/>
    </source>
</evidence>
<reference evidence="2 3" key="1">
    <citation type="submission" date="2018-09" db="EMBL/GenBank/DDBJ databases">
        <authorList>
            <person name="Wang F."/>
        </authorList>
    </citation>
    <scope>NUCLEOTIDE SEQUENCE [LARGE SCALE GENOMIC DNA]</scope>
    <source>
        <strain evidence="2 3">PLHSC7-2</strain>
    </source>
</reference>
<evidence type="ECO:0000313" key="2">
    <source>
        <dbReference type="EMBL" id="RJG42593.1"/>
    </source>
</evidence>
<keyword evidence="1" id="KW-0732">Signal</keyword>
<proteinExistence type="predicted"/>
<gene>
    <name evidence="2" type="ORF">D1Z90_12040</name>
</gene>
<dbReference type="EMBL" id="QZCH01000015">
    <property type="protein sequence ID" value="RJG42593.1"/>
    <property type="molecule type" value="Genomic_DNA"/>
</dbReference>
<comment type="caution">
    <text evidence="2">The sequence shown here is derived from an EMBL/GenBank/DDBJ whole genome shotgun (WGS) entry which is preliminary data.</text>
</comment>
<sequence length="362" mass="37369">MELIKDSLEMKTAFNKMVLAMSFASFSSLALAAENVPYEFKPGTPAKADEVNANFNHNTALAKEALAIAKANTGSNGALAADKTVPLDCAANAYALKDQVNLSHGALNVNYLITGACHGPIAIRRDGVSITGDGSIVFDSASADSALTGLITAWSVNRLTVKGVTLETAGSELAGVAAHSSGVALENLTATSITARANSSIQLVAGTTLSSALIASSSALTNTVPLGHSIQSLTVLDTSSVVLEGVTITNLVEAYGNATVMLSESSVAALSSGGNAIISVYGGSISGPYNLWSRSMLDSRDTTIQNWSTTSDVGLAASYGGKNMTIDGEYRDGWGWGNDNIVNAQYQFDSLNNRVNTLEAAK</sequence>
<feature type="chain" id="PRO_5019427535" evidence="1">
    <location>
        <begin position="33"/>
        <end position="362"/>
    </location>
</feature>
<protein>
    <submittedName>
        <fullName evidence="2">Uncharacterized protein</fullName>
    </submittedName>
</protein>
<dbReference type="InterPro" id="IPR011050">
    <property type="entry name" value="Pectin_lyase_fold/virulence"/>
</dbReference>
<dbReference type="SUPFAM" id="SSF51126">
    <property type="entry name" value="Pectin lyase-like"/>
    <property type="match status" value="1"/>
</dbReference>
<organism evidence="2 3">
    <name type="scientific">Motilimonas pumila</name>
    <dbReference type="NCBI Taxonomy" id="2303987"/>
    <lineage>
        <taxon>Bacteria</taxon>
        <taxon>Pseudomonadati</taxon>
        <taxon>Pseudomonadota</taxon>
        <taxon>Gammaproteobacteria</taxon>
        <taxon>Alteromonadales</taxon>
        <taxon>Alteromonadales genera incertae sedis</taxon>
        <taxon>Motilimonas</taxon>
    </lineage>
</organism>
<name>A0A418YDI2_9GAMM</name>
<dbReference type="AlphaFoldDB" id="A0A418YDI2"/>
<accession>A0A418YDI2</accession>
<feature type="signal peptide" evidence="1">
    <location>
        <begin position="1"/>
        <end position="32"/>
    </location>
</feature>
<evidence type="ECO:0000313" key="3">
    <source>
        <dbReference type="Proteomes" id="UP000283255"/>
    </source>
</evidence>